<sequence length="282" mass="32018">MGYKAAVQVLKQADDLKVKVSKKCDWLNDGSAWTDQQKLQTIYHQVLVLDLEYALDKKVEQDLWNIGFKNHISSLQELARDKKNPHRSDYQALLTWALESASGFYLSLLQELCNTFDIDLPFRRRGSVYGQINQTTEQTDLPQTSSCLYICQYCLVHLGDVARYRTQRKQAESFYKQAILVSPTSGHPYNQLALLEASQGNKLSTVFYYVRGIAVRNPFPASATNLLSTLSSAIDKDSPSEKIQIKMTLNEFIQLFLCTHGYLHTVHGTKASRIGGKKSQLR</sequence>
<evidence type="ECO:0000313" key="5">
    <source>
        <dbReference type="Proteomes" id="UP001162164"/>
    </source>
</evidence>
<keyword evidence="1" id="KW-0866">Nonsense-mediated mRNA decay</keyword>
<dbReference type="Pfam" id="PF10373">
    <property type="entry name" value="EST1_DNA_bind"/>
    <property type="match status" value="1"/>
</dbReference>
<keyword evidence="5" id="KW-1185">Reference proteome</keyword>
<comment type="caution">
    <text evidence="4">The sequence shown here is derived from an EMBL/GenBank/DDBJ whole genome shotgun (WGS) entry which is preliminary data.</text>
</comment>
<dbReference type="PANTHER" id="PTHR15696">
    <property type="entry name" value="SMG-7 SUPPRESSOR WITH MORPHOLOGICAL EFFECT ON GENITALIA PROTEIN 7"/>
    <property type="match status" value="1"/>
</dbReference>
<dbReference type="SUPFAM" id="SSF48452">
    <property type="entry name" value="TPR-like"/>
    <property type="match status" value="1"/>
</dbReference>
<organism evidence="4 5">
    <name type="scientific">Molorchus minor</name>
    <dbReference type="NCBI Taxonomy" id="1323400"/>
    <lineage>
        <taxon>Eukaryota</taxon>
        <taxon>Metazoa</taxon>
        <taxon>Ecdysozoa</taxon>
        <taxon>Arthropoda</taxon>
        <taxon>Hexapoda</taxon>
        <taxon>Insecta</taxon>
        <taxon>Pterygota</taxon>
        <taxon>Neoptera</taxon>
        <taxon>Endopterygota</taxon>
        <taxon>Coleoptera</taxon>
        <taxon>Polyphaga</taxon>
        <taxon>Cucujiformia</taxon>
        <taxon>Chrysomeloidea</taxon>
        <taxon>Cerambycidae</taxon>
        <taxon>Lamiinae</taxon>
        <taxon>Monochamini</taxon>
        <taxon>Molorchus</taxon>
    </lineage>
</organism>
<protein>
    <submittedName>
        <fullName evidence="4">Uncharacterized protein</fullName>
    </submittedName>
</protein>
<dbReference type="PANTHER" id="PTHR15696:SF5">
    <property type="entry name" value="NONSENSE-MEDIATED MRNA DECAY FACTOR SMG7"/>
    <property type="match status" value="1"/>
</dbReference>
<dbReference type="InterPro" id="IPR018834">
    <property type="entry name" value="DNA/RNA-bd_Est1-type"/>
</dbReference>
<dbReference type="InterPro" id="IPR045153">
    <property type="entry name" value="Est1/Ebs1-like"/>
</dbReference>
<evidence type="ECO:0000313" key="4">
    <source>
        <dbReference type="EMBL" id="KAJ8977655.1"/>
    </source>
</evidence>
<gene>
    <name evidence="4" type="ORF">NQ317_002457</name>
</gene>
<evidence type="ECO:0000256" key="1">
    <source>
        <dbReference type="ARBA" id="ARBA00023161"/>
    </source>
</evidence>
<dbReference type="InterPro" id="IPR019458">
    <property type="entry name" value="Est1-like_N"/>
</dbReference>
<feature type="domain" description="Telomerase activating protein Est1-like N-terminal" evidence="3">
    <location>
        <begin position="58"/>
        <end position="167"/>
    </location>
</feature>
<feature type="domain" description="DNA/RNA-binding" evidence="2">
    <location>
        <begin position="171"/>
        <end position="265"/>
    </location>
</feature>
<reference evidence="4" key="1">
    <citation type="journal article" date="2023" name="Insect Mol. Biol.">
        <title>Genome sequencing provides insights into the evolution of gene families encoding plant cell wall-degrading enzymes in longhorned beetles.</title>
        <authorList>
            <person name="Shin N.R."/>
            <person name="Okamura Y."/>
            <person name="Kirsch R."/>
            <person name="Pauchet Y."/>
        </authorList>
    </citation>
    <scope>NUCLEOTIDE SEQUENCE</scope>
    <source>
        <strain evidence="4">MMC_N1</strain>
    </source>
</reference>
<dbReference type="Proteomes" id="UP001162164">
    <property type="component" value="Unassembled WGS sequence"/>
</dbReference>
<dbReference type="EMBL" id="JAPWTJ010000521">
    <property type="protein sequence ID" value="KAJ8977655.1"/>
    <property type="molecule type" value="Genomic_DNA"/>
</dbReference>
<accession>A0ABQ9JHX4</accession>
<proteinExistence type="predicted"/>
<dbReference type="Pfam" id="PF10374">
    <property type="entry name" value="EST1"/>
    <property type="match status" value="1"/>
</dbReference>
<evidence type="ECO:0000259" key="2">
    <source>
        <dbReference type="Pfam" id="PF10373"/>
    </source>
</evidence>
<dbReference type="Gene3D" id="1.25.40.10">
    <property type="entry name" value="Tetratricopeptide repeat domain"/>
    <property type="match status" value="1"/>
</dbReference>
<evidence type="ECO:0000259" key="3">
    <source>
        <dbReference type="Pfam" id="PF10374"/>
    </source>
</evidence>
<dbReference type="InterPro" id="IPR011990">
    <property type="entry name" value="TPR-like_helical_dom_sf"/>
</dbReference>
<name>A0ABQ9JHX4_9CUCU</name>